<feature type="domain" description="Reverse transcriptase" evidence="1">
    <location>
        <begin position="2"/>
        <end position="151"/>
    </location>
</feature>
<accession>A0AA39SHM6</accession>
<dbReference type="Gene3D" id="3.10.10.10">
    <property type="entry name" value="HIV Type 1 Reverse Transcriptase, subunit A, domain 1"/>
    <property type="match status" value="1"/>
</dbReference>
<dbReference type="InterPro" id="IPR043128">
    <property type="entry name" value="Rev_trsase/Diguanyl_cyclase"/>
</dbReference>
<dbReference type="SUPFAM" id="SSF56672">
    <property type="entry name" value="DNA/RNA polymerases"/>
    <property type="match status" value="1"/>
</dbReference>
<dbReference type="CDD" id="cd01647">
    <property type="entry name" value="RT_LTR"/>
    <property type="match status" value="1"/>
</dbReference>
<gene>
    <name evidence="2" type="ORF">LWI29_005862</name>
</gene>
<dbReference type="InterPro" id="IPR043502">
    <property type="entry name" value="DNA/RNA_pol_sf"/>
</dbReference>
<dbReference type="InterPro" id="IPR000477">
    <property type="entry name" value="RT_dom"/>
</dbReference>
<evidence type="ECO:0000313" key="2">
    <source>
        <dbReference type="EMBL" id="KAK0591663.1"/>
    </source>
</evidence>
<organism evidence="2 3">
    <name type="scientific">Acer saccharum</name>
    <name type="common">Sugar maple</name>
    <dbReference type="NCBI Taxonomy" id="4024"/>
    <lineage>
        <taxon>Eukaryota</taxon>
        <taxon>Viridiplantae</taxon>
        <taxon>Streptophyta</taxon>
        <taxon>Embryophyta</taxon>
        <taxon>Tracheophyta</taxon>
        <taxon>Spermatophyta</taxon>
        <taxon>Magnoliopsida</taxon>
        <taxon>eudicotyledons</taxon>
        <taxon>Gunneridae</taxon>
        <taxon>Pentapetalae</taxon>
        <taxon>rosids</taxon>
        <taxon>malvids</taxon>
        <taxon>Sapindales</taxon>
        <taxon>Sapindaceae</taxon>
        <taxon>Hippocastanoideae</taxon>
        <taxon>Acereae</taxon>
        <taxon>Acer</taxon>
    </lineage>
</organism>
<reference evidence="2" key="1">
    <citation type="journal article" date="2022" name="Plant J.">
        <title>Strategies of tolerance reflected in two North American maple genomes.</title>
        <authorList>
            <person name="McEvoy S.L."/>
            <person name="Sezen U.U."/>
            <person name="Trouern-Trend A."/>
            <person name="McMahon S.M."/>
            <person name="Schaberg P.G."/>
            <person name="Yang J."/>
            <person name="Wegrzyn J.L."/>
            <person name="Swenson N.G."/>
        </authorList>
    </citation>
    <scope>NUCLEOTIDE SEQUENCE</scope>
    <source>
        <strain evidence="2">NS2018</strain>
    </source>
</reference>
<dbReference type="EMBL" id="JAUESC010000380">
    <property type="protein sequence ID" value="KAK0591663.1"/>
    <property type="molecule type" value="Genomic_DNA"/>
</dbReference>
<dbReference type="AlphaFoldDB" id="A0AA39SHM6"/>
<dbReference type="PANTHER" id="PTHR24559">
    <property type="entry name" value="TRANSPOSON TY3-I GAG-POL POLYPROTEIN"/>
    <property type="match status" value="1"/>
</dbReference>
<keyword evidence="3" id="KW-1185">Reference proteome</keyword>
<proteinExistence type="predicted"/>
<protein>
    <recommendedName>
        <fullName evidence="1">Reverse transcriptase domain-containing protein</fullName>
    </recommendedName>
</protein>
<comment type="caution">
    <text evidence="2">The sequence shown here is derived from an EMBL/GenBank/DDBJ whole genome shotgun (WGS) entry which is preliminary data.</text>
</comment>
<dbReference type="Proteomes" id="UP001168877">
    <property type="component" value="Unassembled WGS sequence"/>
</dbReference>
<name>A0AA39SHM6_ACESA</name>
<evidence type="ECO:0000259" key="1">
    <source>
        <dbReference type="Pfam" id="PF00078"/>
    </source>
</evidence>
<evidence type="ECO:0000313" key="3">
    <source>
        <dbReference type="Proteomes" id="UP001168877"/>
    </source>
</evidence>
<sequence>MCVDFTDLNKACPKDSFPLSRIDQLVDATSEHELLSFMDPYSGYNHIRMDEQDEPKTTFITDRGVYCYRVMPFRLKNAGATDQRLVNRMFKEQLGKSMEVYVDVMLTKSVTTAAHPRDLCETFQILRQYRMRLNPTKYTFGVSSGKFLGYMVHRKGI</sequence>
<dbReference type="InterPro" id="IPR053134">
    <property type="entry name" value="RNA-dir_DNA_polymerase"/>
</dbReference>
<dbReference type="Pfam" id="PF00078">
    <property type="entry name" value="RVT_1"/>
    <property type="match status" value="1"/>
</dbReference>
<dbReference type="Gene3D" id="3.30.70.270">
    <property type="match status" value="1"/>
</dbReference>
<dbReference type="PANTHER" id="PTHR24559:SF444">
    <property type="entry name" value="REVERSE TRANSCRIPTASE DOMAIN-CONTAINING PROTEIN"/>
    <property type="match status" value="1"/>
</dbReference>
<reference evidence="2" key="2">
    <citation type="submission" date="2023-06" db="EMBL/GenBank/DDBJ databases">
        <authorList>
            <person name="Swenson N.G."/>
            <person name="Wegrzyn J.L."/>
            <person name="Mcevoy S.L."/>
        </authorList>
    </citation>
    <scope>NUCLEOTIDE SEQUENCE</scope>
    <source>
        <strain evidence="2">NS2018</strain>
        <tissue evidence="2">Leaf</tissue>
    </source>
</reference>